<protein>
    <recommendedName>
        <fullName evidence="9">Cobalamin biosynthesis protein CobD</fullName>
    </recommendedName>
</protein>
<comment type="similarity">
    <text evidence="3 9">Belongs to the CobD/CbiB family.</text>
</comment>
<reference evidence="11" key="1">
    <citation type="journal article" date="2019" name="Int. J. Syst. Evol. Microbiol.">
        <title>The Global Catalogue of Microorganisms (GCM) 10K type strain sequencing project: providing services to taxonomists for standard genome sequencing and annotation.</title>
        <authorList>
            <consortium name="The Broad Institute Genomics Platform"/>
            <consortium name="The Broad Institute Genome Sequencing Center for Infectious Disease"/>
            <person name="Wu L."/>
            <person name="Ma J."/>
        </authorList>
    </citation>
    <scope>NUCLEOTIDE SEQUENCE [LARGE SCALE GENOMIC DNA]</scope>
    <source>
        <strain evidence="11">JCM 16227</strain>
    </source>
</reference>
<comment type="caution">
    <text evidence="10">The sequence shown here is derived from an EMBL/GenBank/DDBJ whole genome shotgun (WGS) entry which is preliminary data.</text>
</comment>
<keyword evidence="6 9" id="KW-0812">Transmembrane</keyword>
<evidence type="ECO:0000256" key="3">
    <source>
        <dbReference type="ARBA" id="ARBA00006263"/>
    </source>
</evidence>
<dbReference type="PANTHER" id="PTHR34308:SF1">
    <property type="entry name" value="COBALAMIN BIOSYNTHESIS PROTEIN CBIB"/>
    <property type="match status" value="1"/>
</dbReference>
<dbReference type="PANTHER" id="PTHR34308">
    <property type="entry name" value="COBALAMIN BIOSYNTHESIS PROTEIN CBIB"/>
    <property type="match status" value="1"/>
</dbReference>
<comment type="subcellular location">
    <subcellularLocation>
        <location evidence="1 9">Cell membrane</location>
        <topology evidence="1 9">Multi-pass membrane protein</topology>
    </subcellularLocation>
</comment>
<evidence type="ECO:0000256" key="7">
    <source>
        <dbReference type="ARBA" id="ARBA00022989"/>
    </source>
</evidence>
<dbReference type="HAMAP" id="MF_00024">
    <property type="entry name" value="CobD_CbiB"/>
    <property type="match status" value="1"/>
</dbReference>
<evidence type="ECO:0000256" key="8">
    <source>
        <dbReference type="ARBA" id="ARBA00023136"/>
    </source>
</evidence>
<dbReference type="NCBIfam" id="TIGR00380">
    <property type="entry name" value="cobal_cbiB"/>
    <property type="match status" value="1"/>
</dbReference>
<keyword evidence="8 9" id="KW-0472">Membrane</keyword>
<accession>A0ABP5UEX9</accession>
<keyword evidence="4 9" id="KW-1003">Cell membrane</keyword>
<dbReference type="Pfam" id="PF03186">
    <property type="entry name" value="CobD_Cbib"/>
    <property type="match status" value="1"/>
</dbReference>
<dbReference type="RefSeq" id="WP_062366639.1">
    <property type="nucleotide sequence ID" value="NZ_BAAARB010000008.1"/>
</dbReference>
<dbReference type="NCBIfam" id="NF002276">
    <property type="entry name" value="PRK01209.1-4"/>
    <property type="match status" value="1"/>
</dbReference>
<evidence type="ECO:0000313" key="11">
    <source>
        <dbReference type="Proteomes" id="UP001501170"/>
    </source>
</evidence>
<dbReference type="Proteomes" id="UP001501170">
    <property type="component" value="Unassembled WGS sequence"/>
</dbReference>
<proteinExistence type="inferred from homology"/>
<evidence type="ECO:0000256" key="6">
    <source>
        <dbReference type="ARBA" id="ARBA00022692"/>
    </source>
</evidence>
<dbReference type="InterPro" id="IPR004485">
    <property type="entry name" value="Cobalamin_biosynth_CobD/CbiB"/>
</dbReference>
<organism evidence="10 11">
    <name type="scientific">Gordonia cholesterolivorans</name>
    <dbReference type="NCBI Taxonomy" id="559625"/>
    <lineage>
        <taxon>Bacteria</taxon>
        <taxon>Bacillati</taxon>
        <taxon>Actinomycetota</taxon>
        <taxon>Actinomycetes</taxon>
        <taxon>Mycobacteriales</taxon>
        <taxon>Gordoniaceae</taxon>
        <taxon>Gordonia</taxon>
    </lineage>
</organism>
<keyword evidence="5 9" id="KW-0169">Cobalamin biosynthesis</keyword>
<evidence type="ECO:0000256" key="4">
    <source>
        <dbReference type="ARBA" id="ARBA00022475"/>
    </source>
</evidence>
<keyword evidence="11" id="KW-1185">Reference proteome</keyword>
<dbReference type="EMBL" id="BAAARB010000008">
    <property type="protein sequence ID" value="GAA2378633.1"/>
    <property type="molecule type" value="Genomic_DNA"/>
</dbReference>
<evidence type="ECO:0000256" key="5">
    <source>
        <dbReference type="ARBA" id="ARBA00022573"/>
    </source>
</evidence>
<evidence type="ECO:0000256" key="2">
    <source>
        <dbReference type="ARBA" id="ARBA00004953"/>
    </source>
</evidence>
<comment type="pathway">
    <text evidence="2 9">Cofactor biosynthesis; adenosylcobalamin biosynthesis.</text>
</comment>
<comment type="function">
    <text evidence="9">Converts cobyric acid to cobinamide by the addition of aminopropanol on the F carboxylic group.</text>
</comment>
<keyword evidence="7 9" id="KW-1133">Transmembrane helix</keyword>
<name>A0ABP5UEX9_9ACTN</name>
<sequence length="317" mass="32635">MRRNRAEAAGLAIGAVADAVFGDPRRGHPVALFGSAVAWLERRAYADARPAGAVFAGGWIAVAVAVGALARRTGPAGTAAATFTALGGTSLCRIGDDIAGALESGDVDRARRLVSGLVGRDPDLLDESGICRAAVESIAENTSDAAVAPLLWGAVAGAPGLLGYRAVNTLDAMIGYRSDRYRNFGWAAARIDDAANLAPARMTAVAAALVSGRPVTVWRAVRRDAGAHPSPNAGVVETAFAAALGIELGGRTVYPHGVEDRPRLGDGRAPLASDLRAAVVLSRRIQRLSAVVAVAVAVRLAGRRGRSGTTRGDSHRW</sequence>
<evidence type="ECO:0000313" key="10">
    <source>
        <dbReference type="EMBL" id="GAA2378633.1"/>
    </source>
</evidence>
<gene>
    <name evidence="9" type="primary">cobD</name>
    <name evidence="10" type="ORF">GCM10009855_18240</name>
</gene>
<evidence type="ECO:0000256" key="1">
    <source>
        <dbReference type="ARBA" id="ARBA00004651"/>
    </source>
</evidence>
<evidence type="ECO:0000256" key="9">
    <source>
        <dbReference type="HAMAP-Rule" id="MF_00024"/>
    </source>
</evidence>